<dbReference type="PANTHER" id="PTHR30443">
    <property type="entry name" value="INNER MEMBRANE PROTEIN"/>
    <property type="match status" value="1"/>
</dbReference>
<dbReference type="SUPFAM" id="SSF53649">
    <property type="entry name" value="Alkaline phosphatase-like"/>
    <property type="match status" value="1"/>
</dbReference>
<evidence type="ECO:0000256" key="7">
    <source>
        <dbReference type="SAM" id="Phobius"/>
    </source>
</evidence>
<keyword evidence="6 7" id="KW-0472">Membrane</keyword>
<keyword evidence="2" id="KW-1003">Cell membrane</keyword>
<dbReference type="InterPro" id="IPR040423">
    <property type="entry name" value="PEA_transferase"/>
</dbReference>
<organism evidence="9 10">
    <name type="scientific">Xylophilus rhododendri</name>
    <dbReference type="NCBI Taxonomy" id="2697032"/>
    <lineage>
        <taxon>Bacteria</taxon>
        <taxon>Pseudomonadati</taxon>
        <taxon>Pseudomonadota</taxon>
        <taxon>Betaproteobacteria</taxon>
        <taxon>Burkholderiales</taxon>
        <taxon>Xylophilus</taxon>
    </lineage>
</organism>
<keyword evidence="4 7" id="KW-0812">Transmembrane</keyword>
<dbReference type="CDD" id="cd16017">
    <property type="entry name" value="LptA"/>
    <property type="match status" value="1"/>
</dbReference>
<protein>
    <submittedName>
        <fullName evidence="9">Sulfatase-like hydrolase/transferase</fullName>
    </submittedName>
</protein>
<keyword evidence="3 9" id="KW-0808">Transferase</keyword>
<dbReference type="GO" id="GO:0009244">
    <property type="term" value="P:lipopolysaccharide core region biosynthetic process"/>
    <property type="evidence" value="ECO:0007669"/>
    <property type="project" value="TreeGrafter"/>
</dbReference>
<evidence type="ECO:0000313" key="9">
    <source>
        <dbReference type="EMBL" id="QHJ00434.1"/>
    </source>
</evidence>
<dbReference type="Gene3D" id="3.40.720.10">
    <property type="entry name" value="Alkaline Phosphatase, subunit A"/>
    <property type="match status" value="1"/>
</dbReference>
<evidence type="ECO:0000256" key="4">
    <source>
        <dbReference type="ARBA" id="ARBA00022692"/>
    </source>
</evidence>
<dbReference type="KEGG" id="xyk:GT347_22120"/>
<reference evidence="9 10" key="1">
    <citation type="submission" date="2020-01" db="EMBL/GenBank/DDBJ databases">
        <title>Genome sequencing of strain KACC 21265.</title>
        <authorList>
            <person name="Heo J."/>
            <person name="Kim S.-J."/>
            <person name="Kim J.-S."/>
            <person name="Hong S.-B."/>
            <person name="Kwon S.-W."/>
        </authorList>
    </citation>
    <scope>NUCLEOTIDE SEQUENCE [LARGE SCALE GENOMIC DNA]</scope>
    <source>
        <strain evidence="9 10">KACC 21265</strain>
    </source>
</reference>
<dbReference type="PANTHER" id="PTHR30443:SF2">
    <property type="entry name" value="PHOSPHOETHANOLAMINE TRANSFERASE EPTC"/>
    <property type="match status" value="1"/>
</dbReference>
<dbReference type="InterPro" id="IPR058130">
    <property type="entry name" value="PEA_transf_C"/>
</dbReference>
<feature type="transmembrane region" description="Helical" evidence="7">
    <location>
        <begin position="124"/>
        <end position="143"/>
    </location>
</feature>
<accession>A0A857JB49</accession>
<evidence type="ECO:0000256" key="3">
    <source>
        <dbReference type="ARBA" id="ARBA00022679"/>
    </source>
</evidence>
<dbReference type="GO" id="GO:0016776">
    <property type="term" value="F:phosphotransferase activity, phosphate group as acceptor"/>
    <property type="evidence" value="ECO:0007669"/>
    <property type="project" value="TreeGrafter"/>
</dbReference>
<dbReference type="GO" id="GO:0005886">
    <property type="term" value="C:plasma membrane"/>
    <property type="evidence" value="ECO:0007669"/>
    <property type="project" value="UniProtKB-SubCell"/>
</dbReference>
<dbReference type="InterPro" id="IPR017850">
    <property type="entry name" value="Alkaline_phosphatase_core_sf"/>
</dbReference>
<evidence type="ECO:0000313" key="10">
    <source>
        <dbReference type="Proteomes" id="UP000464787"/>
    </source>
</evidence>
<sequence length="545" mass="60050">MNGAVTTPSGPPARRAPLAGLAVFAAMVLLVVLGHEGRRVAQLLVLALPVLAWPAWPVRSPAVHRLRGAVVWLWAMAFAFDAVARAYLLEAYQAAPDSALVLGAAANTNARESGEYLAMHWRSLAAWSAVLLAAALVFGRFAPRGARGPAAGSRWLAGLLCLAVLASALAYASKPWRRLHPAVFWSQWGGTVQTLRAGWADRQQQREAVLARARAAAPVIAETGPSTLVLVITDSINRDNMALYGYGRATTPRLLAHKAQLQDQMLVMRNAWSVDASTLPSVHNILNFGQPESQDPQHVLALARAAGYKTWWMSNHDDIGIEQQHARLADVVEIVNRVPGRAGASLDGELLDCLQEALEDPAERKLIVVHFLGAHPHYALRFPDGANPFDDSIDRVEEQLSERGRSAWVRRFRQEYDSAILYSDFVVAETLRLARGVGRQDGYRAWMFLSDHGQEVGHGGDHAGHSPQTASGYRIPAIVWRNRPIEPRDTAAIEARPLRTDWASWTLAELLHLRWPGDATERDALRPNYRWQPPVLPMAVESFER</sequence>
<feature type="transmembrane region" description="Helical" evidence="7">
    <location>
        <begin position="70"/>
        <end position="88"/>
    </location>
</feature>
<evidence type="ECO:0000256" key="2">
    <source>
        <dbReference type="ARBA" id="ARBA00022475"/>
    </source>
</evidence>
<gene>
    <name evidence="9" type="ORF">GT347_22120</name>
</gene>
<proteinExistence type="predicted"/>
<dbReference type="Proteomes" id="UP000464787">
    <property type="component" value="Chromosome"/>
</dbReference>
<evidence type="ECO:0000259" key="8">
    <source>
        <dbReference type="Pfam" id="PF00884"/>
    </source>
</evidence>
<evidence type="ECO:0000256" key="1">
    <source>
        <dbReference type="ARBA" id="ARBA00004651"/>
    </source>
</evidence>
<name>A0A857JB49_9BURK</name>
<keyword evidence="10" id="KW-1185">Reference proteome</keyword>
<dbReference type="InterPro" id="IPR000917">
    <property type="entry name" value="Sulfatase_N"/>
</dbReference>
<keyword evidence="5 7" id="KW-1133">Transmembrane helix</keyword>
<evidence type="ECO:0000256" key="6">
    <source>
        <dbReference type="ARBA" id="ARBA00023136"/>
    </source>
</evidence>
<feature type="transmembrane region" description="Helical" evidence="7">
    <location>
        <begin position="155"/>
        <end position="172"/>
    </location>
</feature>
<dbReference type="RefSeq" id="WP_160554244.1">
    <property type="nucleotide sequence ID" value="NZ_CP047650.1"/>
</dbReference>
<feature type="transmembrane region" description="Helical" evidence="7">
    <location>
        <begin position="16"/>
        <end position="34"/>
    </location>
</feature>
<dbReference type="GO" id="GO:0016787">
    <property type="term" value="F:hydrolase activity"/>
    <property type="evidence" value="ECO:0007669"/>
    <property type="project" value="UniProtKB-KW"/>
</dbReference>
<feature type="domain" description="Sulfatase N-terminal" evidence="8">
    <location>
        <begin position="227"/>
        <end position="488"/>
    </location>
</feature>
<evidence type="ECO:0000256" key="5">
    <source>
        <dbReference type="ARBA" id="ARBA00022989"/>
    </source>
</evidence>
<dbReference type="Pfam" id="PF00884">
    <property type="entry name" value="Sulfatase"/>
    <property type="match status" value="1"/>
</dbReference>
<dbReference type="EMBL" id="CP047650">
    <property type="protein sequence ID" value="QHJ00434.1"/>
    <property type="molecule type" value="Genomic_DNA"/>
</dbReference>
<keyword evidence="9" id="KW-0378">Hydrolase</keyword>
<comment type="subcellular location">
    <subcellularLocation>
        <location evidence="1">Cell membrane</location>
        <topology evidence="1">Multi-pass membrane protein</topology>
    </subcellularLocation>
</comment>
<dbReference type="AlphaFoldDB" id="A0A857JB49"/>